<sequence length="312" mass="36593">MDVILALADEYLLDRVWARLVPGTHALLHLPTQSHALSKNASIIAPLSSWSIFQPPAIASAWPRDHLTRQILSLTVITLIGICVLYFLFASLSFYFIFNHDMMRHPRFLPNQVKLEIICSLWAFPGMTLLTLPFFLSEVRGHTRLYDKVEDYGWPYLIASVPIFLLFTDYCIYWIHRWLHVPFLYKRLHKPHHKWIIPTPYASHAFHAVDGWAQSVPYHLFIYIFPLQRHLYLALFVFVNFWSILIHDSDMVTDHPLEKVINGPSHHTLHHIYFTCNYGQYFTWADRAGGSYRQPQKELDPLLEVKMLKKAD</sequence>
<feature type="transmembrane region" description="Helical" evidence="5">
    <location>
        <begin position="156"/>
        <end position="176"/>
    </location>
</feature>
<feature type="transmembrane region" description="Helical" evidence="5">
    <location>
        <begin position="117"/>
        <end position="136"/>
    </location>
</feature>
<dbReference type="Proteomes" id="UP000076798">
    <property type="component" value="Unassembled WGS sequence"/>
</dbReference>
<protein>
    <submittedName>
        <fullName evidence="7">Fatty acid hydroxylase</fullName>
    </submittedName>
</protein>
<evidence type="ECO:0000259" key="6">
    <source>
        <dbReference type="Pfam" id="PF04116"/>
    </source>
</evidence>
<evidence type="ECO:0000256" key="2">
    <source>
        <dbReference type="ARBA" id="ARBA00022692"/>
    </source>
</evidence>
<evidence type="ECO:0000313" key="8">
    <source>
        <dbReference type="Proteomes" id="UP000076798"/>
    </source>
</evidence>
<dbReference type="OrthoDB" id="6354873at2759"/>
<keyword evidence="4 5" id="KW-0472">Membrane</keyword>
<dbReference type="PANTHER" id="PTHR11863">
    <property type="entry name" value="STEROL DESATURASE"/>
    <property type="match status" value="1"/>
</dbReference>
<dbReference type="GO" id="GO:0008610">
    <property type="term" value="P:lipid biosynthetic process"/>
    <property type="evidence" value="ECO:0007669"/>
    <property type="project" value="InterPro"/>
</dbReference>
<organism evidence="7 8">
    <name type="scientific">Sistotremastrum suecicum HHB10207 ss-3</name>
    <dbReference type="NCBI Taxonomy" id="1314776"/>
    <lineage>
        <taxon>Eukaryota</taxon>
        <taxon>Fungi</taxon>
        <taxon>Dikarya</taxon>
        <taxon>Basidiomycota</taxon>
        <taxon>Agaricomycotina</taxon>
        <taxon>Agaricomycetes</taxon>
        <taxon>Sistotremastrales</taxon>
        <taxon>Sistotremastraceae</taxon>
        <taxon>Sistotremastrum</taxon>
    </lineage>
</organism>
<dbReference type="EMBL" id="KV428018">
    <property type="protein sequence ID" value="KZT41770.1"/>
    <property type="molecule type" value="Genomic_DNA"/>
</dbReference>
<keyword evidence="8" id="KW-1185">Reference proteome</keyword>
<reference evidence="7 8" key="1">
    <citation type="journal article" date="2016" name="Mol. Biol. Evol.">
        <title>Comparative Genomics of Early-Diverging Mushroom-Forming Fungi Provides Insights into the Origins of Lignocellulose Decay Capabilities.</title>
        <authorList>
            <person name="Nagy L.G."/>
            <person name="Riley R."/>
            <person name="Tritt A."/>
            <person name="Adam C."/>
            <person name="Daum C."/>
            <person name="Floudas D."/>
            <person name="Sun H."/>
            <person name="Yadav J.S."/>
            <person name="Pangilinan J."/>
            <person name="Larsson K.H."/>
            <person name="Matsuura K."/>
            <person name="Barry K."/>
            <person name="Labutti K."/>
            <person name="Kuo R."/>
            <person name="Ohm R.A."/>
            <person name="Bhattacharya S.S."/>
            <person name="Shirouzu T."/>
            <person name="Yoshinaga Y."/>
            <person name="Martin F.M."/>
            <person name="Grigoriev I.V."/>
            <person name="Hibbett D.S."/>
        </authorList>
    </citation>
    <scope>NUCLEOTIDE SEQUENCE [LARGE SCALE GENOMIC DNA]</scope>
    <source>
        <strain evidence="7 8">HHB10207 ss-3</strain>
    </source>
</reference>
<evidence type="ECO:0000256" key="4">
    <source>
        <dbReference type="ARBA" id="ARBA00023136"/>
    </source>
</evidence>
<keyword evidence="2 5" id="KW-0812">Transmembrane</keyword>
<name>A0A166GKS2_9AGAM</name>
<evidence type="ECO:0000256" key="3">
    <source>
        <dbReference type="ARBA" id="ARBA00022989"/>
    </source>
</evidence>
<feature type="transmembrane region" description="Helical" evidence="5">
    <location>
        <begin position="230"/>
        <end position="247"/>
    </location>
</feature>
<keyword evidence="3 5" id="KW-1133">Transmembrane helix</keyword>
<feature type="transmembrane region" description="Helical" evidence="5">
    <location>
        <begin position="71"/>
        <end position="97"/>
    </location>
</feature>
<evidence type="ECO:0000313" key="7">
    <source>
        <dbReference type="EMBL" id="KZT41770.1"/>
    </source>
</evidence>
<comment type="subcellular location">
    <subcellularLocation>
        <location evidence="1">Membrane</location>
    </subcellularLocation>
</comment>
<dbReference type="AlphaFoldDB" id="A0A166GKS2"/>
<dbReference type="Pfam" id="PF04116">
    <property type="entry name" value="FA_hydroxylase"/>
    <property type="match status" value="1"/>
</dbReference>
<dbReference type="GO" id="GO:0016020">
    <property type="term" value="C:membrane"/>
    <property type="evidence" value="ECO:0007669"/>
    <property type="project" value="UniProtKB-SubCell"/>
</dbReference>
<dbReference type="STRING" id="1314776.A0A166GKS2"/>
<evidence type="ECO:0000256" key="5">
    <source>
        <dbReference type="SAM" id="Phobius"/>
    </source>
</evidence>
<dbReference type="GO" id="GO:0016491">
    <property type="term" value="F:oxidoreductase activity"/>
    <property type="evidence" value="ECO:0007669"/>
    <property type="project" value="InterPro"/>
</dbReference>
<dbReference type="InterPro" id="IPR050307">
    <property type="entry name" value="Sterol_Desaturase_Related"/>
</dbReference>
<dbReference type="InterPro" id="IPR006694">
    <property type="entry name" value="Fatty_acid_hydroxylase"/>
</dbReference>
<gene>
    <name evidence="7" type="ORF">SISSUDRAFT_1000138</name>
</gene>
<evidence type="ECO:0000256" key="1">
    <source>
        <dbReference type="ARBA" id="ARBA00004370"/>
    </source>
</evidence>
<accession>A0A166GKS2</accession>
<dbReference type="GO" id="GO:0005506">
    <property type="term" value="F:iron ion binding"/>
    <property type="evidence" value="ECO:0007669"/>
    <property type="project" value="InterPro"/>
</dbReference>
<feature type="domain" description="Fatty acid hydroxylase" evidence="6">
    <location>
        <begin position="163"/>
        <end position="290"/>
    </location>
</feature>
<proteinExistence type="predicted"/>